<keyword evidence="2" id="KW-0472">Membrane</keyword>
<feature type="domain" description="DUF6708" evidence="3">
    <location>
        <begin position="150"/>
        <end position="327"/>
    </location>
</feature>
<gene>
    <name evidence="4" type="ORF">H0E84_17325</name>
</gene>
<evidence type="ECO:0000313" key="4">
    <source>
        <dbReference type="EMBL" id="NZA28143.1"/>
    </source>
</evidence>
<evidence type="ECO:0000256" key="2">
    <source>
        <dbReference type="SAM" id="Phobius"/>
    </source>
</evidence>
<dbReference type="EMBL" id="JACCKA010000090">
    <property type="protein sequence ID" value="NZA28143.1"/>
    <property type="molecule type" value="Genomic_DNA"/>
</dbReference>
<dbReference type="Pfam" id="PF20455">
    <property type="entry name" value="DUF6708"/>
    <property type="match status" value="1"/>
</dbReference>
<keyword evidence="5" id="KW-1185">Reference proteome</keyword>
<organism evidence="4 5">
    <name type="scientific">Luteimonas salinisoli</name>
    <dbReference type="NCBI Taxonomy" id="2752307"/>
    <lineage>
        <taxon>Bacteria</taxon>
        <taxon>Pseudomonadati</taxon>
        <taxon>Pseudomonadota</taxon>
        <taxon>Gammaproteobacteria</taxon>
        <taxon>Lysobacterales</taxon>
        <taxon>Lysobacteraceae</taxon>
        <taxon>Luteimonas</taxon>
    </lineage>
</organism>
<protein>
    <recommendedName>
        <fullName evidence="3">DUF6708 domain-containing protein</fullName>
    </recommendedName>
</protein>
<reference evidence="4 5" key="1">
    <citation type="submission" date="2020-07" db="EMBL/GenBank/DDBJ databases">
        <title>Luteimonas sp. SJ-92.</title>
        <authorList>
            <person name="Huang X.-X."/>
            <person name="Xu L."/>
            <person name="Sun J.-Q."/>
        </authorList>
    </citation>
    <scope>NUCLEOTIDE SEQUENCE [LARGE SCALE GENOMIC DNA]</scope>
    <source>
        <strain evidence="4 5">SJ-92</strain>
    </source>
</reference>
<comment type="caution">
    <text evidence="4">The sequence shown here is derived from an EMBL/GenBank/DDBJ whole genome shotgun (WGS) entry which is preliminary data.</text>
</comment>
<evidence type="ECO:0000313" key="5">
    <source>
        <dbReference type="Proteomes" id="UP000578091"/>
    </source>
</evidence>
<evidence type="ECO:0000256" key="1">
    <source>
        <dbReference type="SAM" id="MobiDB-lite"/>
    </source>
</evidence>
<sequence length="379" mass="43470">MYLFERLIWMHRTQDQADRNKWDETERKEFGPSQVRIDPDAKEWGVEDCLQIEPTDAGSIYAINDRFLDVRASFQEEKRGLITLLFFAFVYVLGYMGLYRLSLEPLFWMISANTTPWDRPVEAGDWVGVVLGFILLAAAALVVLRYGWRWLRVEIFTQRHLVARFNRVTRQVYLNRPPYAGGVVVLPWEAAVAAIDPSEPDHHGMSGFVAVVFSKERSGSDYGDTVFLGRPMRGSREIEGLWEYIRRYMEDGPNSVPKPGRLLPLSPWPLEPVRATFRFMSPMWRSSSRPVALLTGLLLVPLLALHALSHWISLLLCWAPQWPEIIRDAGLPGKAVPKVTTLSDFGPELAERIFYNDKRDEAKARPPRRKKKVGSRESA</sequence>
<dbReference type="AlphaFoldDB" id="A0A853JFJ7"/>
<keyword evidence="2" id="KW-0812">Transmembrane</keyword>
<feature type="transmembrane region" description="Helical" evidence="2">
    <location>
        <begin position="81"/>
        <end position="99"/>
    </location>
</feature>
<dbReference type="RefSeq" id="WP_180679909.1">
    <property type="nucleotide sequence ID" value="NZ_JACCKA010000090.1"/>
</dbReference>
<keyword evidence="2" id="KW-1133">Transmembrane helix</keyword>
<dbReference type="InterPro" id="IPR046554">
    <property type="entry name" value="DUF6708"/>
</dbReference>
<dbReference type="Proteomes" id="UP000578091">
    <property type="component" value="Unassembled WGS sequence"/>
</dbReference>
<feature type="region of interest" description="Disordered" evidence="1">
    <location>
        <begin position="360"/>
        <end position="379"/>
    </location>
</feature>
<name>A0A853JFJ7_9GAMM</name>
<feature type="transmembrane region" description="Helical" evidence="2">
    <location>
        <begin position="291"/>
        <end position="312"/>
    </location>
</feature>
<evidence type="ECO:0000259" key="3">
    <source>
        <dbReference type="Pfam" id="PF20455"/>
    </source>
</evidence>
<accession>A0A853JFJ7</accession>
<feature type="transmembrane region" description="Helical" evidence="2">
    <location>
        <begin position="126"/>
        <end position="148"/>
    </location>
</feature>
<proteinExistence type="predicted"/>